<dbReference type="KEGG" id="mur:EQY75_04265"/>
<protein>
    <submittedName>
        <fullName evidence="1">Uncharacterized protein</fullName>
    </submittedName>
</protein>
<evidence type="ECO:0000313" key="2">
    <source>
        <dbReference type="Proteomes" id="UP000290889"/>
    </source>
</evidence>
<reference evidence="1 2" key="1">
    <citation type="submission" date="2019-01" db="EMBL/GenBank/DDBJ databases">
        <title>Muriicola soli sp. nov., isolated from soil.</title>
        <authorList>
            <person name="Kang H.J."/>
            <person name="Kim S.B."/>
        </authorList>
    </citation>
    <scope>NUCLEOTIDE SEQUENCE [LARGE SCALE GENOMIC DNA]</scope>
    <source>
        <strain evidence="1 2">MMS17-SY002</strain>
    </source>
</reference>
<dbReference type="OrthoDB" id="980944at2"/>
<proteinExistence type="predicted"/>
<keyword evidence="2" id="KW-1185">Reference proteome</keyword>
<dbReference type="Proteomes" id="UP000290889">
    <property type="component" value="Chromosome"/>
</dbReference>
<sequence>MRYVIYILIGAMVMSCSEKGNPDKDISITPLEIPETAVAGQDVVFRFEMDGEKKPKLLMSNSLGQSLVDGNREGGKLTFLLPASYSNKTGPCRWIVLVDDSIHLSGEIKITQAQPNAMIETYLGPGNIYVGGTDHSMLVSVPTDVYDNPLADGTEIMINKQITDLREKYPVKTNRLIGWQRFFSGEKASRIFLAVTSDASTSKELTVDSHAAVPADFEIFFDRNHNYADGNQVVNFSTSVLRDRFGNIVSDGTLVTFLITNLAGNILKTHGSTINGIAKARLLHPERAEEWKVQGKVAGAAESNVITLNFLSVIHSFQLDWDGEIKTISIGPVNGFLEQIQPDGMKMLINLFDDQGKHVSEFSEVLSEGYGEISLNSAEFDPGSYQVEVDLGGTVRELKIEIKDE</sequence>
<dbReference type="EMBL" id="CP035544">
    <property type="protein sequence ID" value="QBA63819.1"/>
    <property type="molecule type" value="Genomic_DNA"/>
</dbReference>
<evidence type="ECO:0000313" key="1">
    <source>
        <dbReference type="EMBL" id="QBA63819.1"/>
    </source>
</evidence>
<name>A0A411E810_9FLAO</name>
<gene>
    <name evidence="1" type="ORF">EQY75_04265</name>
</gene>
<dbReference type="AlphaFoldDB" id="A0A411E810"/>
<dbReference type="RefSeq" id="WP_129603168.1">
    <property type="nucleotide sequence ID" value="NZ_CP035544.1"/>
</dbReference>
<organism evidence="1 2">
    <name type="scientific">Muriicola soli</name>
    <dbReference type="NCBI Taxonomy" id="2507538"/>
    <lineage>
        <taxon>Bacteria</taxon>
        <taxon>Pseudomonadati</taxon>
        <taxon>Bacteroidota</taxon>
        <taxon>Flavobacteriia</taxon>
        <taxon>Flavobacteriales</taxon>
        <taxon>Flavobacteriaceae</taxon>
        <taxon>Muriicola</taxon>
    </lineage>
</organism>
<dbReference type="PROSITE" id="PS51257">
    <property type="entry name" value="PROKAR_LIPOPROTEIN"/>
    <property type="match status" value="1"/>
</dbReference>
<accession>A0A411E810</accession>